<evidence type="ECO:0000256" key="11">
    <source>
        <dbReference type="ARBA" id="ARBA00023136"/>
    </source>
</evidence>
<evidence type="ECO:0000256" key="12">
    <source>
        <dbReference type="ARBA" id="ARBA00023180"/>
    </source>
</evidence>
<dbReference type="SMART" id="SM01217">
    <property type="entry name" value="Fn3_like"/>
    <property type="match status" value="1"/>
</dbReference>
<evidence type="ECO:0000256" key="4">
    <source>
        <dbReference type="ARBA" id="ARBA00005336"/>
    </source>
</evidence>
<dbReference type="GO" id="GO:0005886">
    <property type="term" value="C:plasma membrane"/>
    <property type="evidence" value="ECO:0007669"/>
    <property type="project" value="UniProtKB-SubCell"/>
</dbReference>
<dbReference type="InterPro" id="IPR017853">
    <property type="entry name" value="GH"/>
</dbReference>
<keyword evidence="7 22" id="KW-0812">Transmembrane</keyword>
<dbReference type="AlphaFoldDB" id="A0A4S4KYV0"/>
<comment type="similarity">
    <text evidence="4">Belongs to the glycosyl hydrolase 3 family.</text>
</comment>
<keyword evidence="12" id="KW-0325">Glycoprotein</keyword>
<evidence type="ECO:0000256" key="21">
    <source>
        <dbReference type="SAM" id="MobiDB-lite"/>
    </source>
</evidence>
<dbReference type="Pfam" id="PF14310">
    <property type="entry name" value="Fn3-like"/>
    <property type="match status" value="1"/>
</dbReference>
<comment type="pathway">
    <text evidence="3">Glycan metabolism; cellulose degradation.</text>
</comment>
<keyword evidence="6" id="KW-1003">Cell membrane</keyword>
<comment type="catalytic activity">
    <reaction evidence="1">
        <text>Hydrolysis of terminal, non-reducing beta-D-glucosyl residues with release of beta-D-glucose.</text>
        <dbReference type="EC" id="3.2.1.21"/>
    </reaction>
</comment>
<name>A0A4S4KYV0_9AGAM</name>
<dbReference type="Proteomes" id="UP000308199">
    <property type="component" value="Unassembled WGS sequence"/>
</dbReference>
<gene>
    <name evidence="24" type="ORF">EW145_g5804</name>
</gene>
<evidence type="ECO:0000259" key="23">
    <source>
        <dbReference type="SMART" id="SM01217"/>
    </source>
</evidence>
<keyword evidence="14" id="KW-0326">Glycosidase</keyword>
<sequence>MTNGHEESVNAEETALLSPIVEDAEHYDEQTPLIAGSGFPGDPDSPRRRNSKRPSPCLVSYLRGRTTCCIVSAFGVGVALLVSMGGMIVYNTSPKDGLSPPWYPSRMQDQSIISTIYSFLCWPSSSIALGGTLPSWQKSYKKAAELVNQMSLVEKVNVTTGTGWQMGLCVGNTGSATSVNFPSLCLQDGPLGIRFADNSTAFPAGITVGATWNRDLMYKRGRLHGREARMKGVNVLLGPSMGPLGRMPGGGRNFEGFGADPVLQGVAAAETIKGIQEEGVMATAKHYILNEQEHFRQSFEWGLPNALSTNIDDRTLHEIYLWPFADSVRAGVASIMCSYQMVNNSYACGNSKLLNGILKDELGFQGFVQSDWLAQRSGIASALAGLDMTMPGDGLHWANGNSLWGTQLTTAVLNGSLPVARVNDMVVRIVAAYYQLGQDDQAHFPPDGPNFSSWTDNEEGLFYHGSGEGERGVVNKFVDVQGEGDDAHGRLVRQIGAEAITLLKNEGGLLPLSRDGAGLADDGRKVRVVIVGEDAGEGKGRNVCPDRGCNQGTLAVGWGSGATDFPYLITPHDAIKAAFDKKRVSISSFLTNAIPPTGALENQDVCLVFVNADAGEGYISHDGVAGDRLDLFPQKGGDKLIQAVARRCGDGNGQESGNSLVDVLFGDLDVSGRLPYTVGKTLADYGEGGQILTIPNGAIPQQNFDEGLYIDYRHFDKYGIAPRYEFGFGLSYTTFSFANLNVTPIRPKSAFPSPRSDGVLPPILEDTVPAASEALFPAGFRKLRKFVYPYIENPPSQAGGGEGGNPSLWDIFADVEVSLTNTGRRTGKEVVQLYVSFPEGVEDVDGARSKDGQTDFPPKVLRGFEKIELEPGESKKVKIALTRRDLSYWTWSGPLVLVLAPALAVFPSDYISSPPHLTVVVAIAIAIAAVASLCLALMPFQHAVDADGDVNLYPLSALPPSPSHHDGLDCSAPMKRGPSVFNCPPSPSDSAQIASLTFSPRRAPALDPSQDRPYKRPKLEEDMSDSEGSTYPVHILHRPVPDAQPSLPHPQDSNMPFASSFAGFGANSSSSSSFVSAQPSIKFASSSFTNPPSVSPNRSPFSTQSAPLALGPTSNTIWFEDGDLVLGVQDVFFRVHASRLVASAGAFAALVDAPRLLPTDREAGARAAEEISRKVRAEVHAGSSADVGVGAEYVDGCPFVPLDDDDSPRDWAVALEAMYDFLTFQIRPVIFDTLASALRISTKYDVRFLREWAIAQMRTTWPTHLDQMAPMALPHAA</sequence>
<dbReference type="Gene3D" id="2.60.40.10">
    <property type="entry name" value="Immunoglobulins"/>
    <property type="match status" value="1"/>
</dbReference>
<evidence type="ECO:0000256" key="22">
    <source>
        <dbReference type="SAM" id="Phobius"/>
    </source>
</evidence>
<evidence type="ECO:0000313" key="24">
    <source>
        <dbReference type="EMBL" id="THH04054.1"/>
    </source>
</evidence>
<feature type="compositionally biased region" description="Basic and acidic residues" evidence="21">
    <location>
        <begin position="1009"/>
        <end position="1021"/>
    </location>
</feature>
<dbReference type="Gene3D" id="3.20.20.300">
    <property type="entry name" value="Glycoside hydrolase, family 3, N-terminal domain"/>
    <property type="match status" value="1"/>
</dbReference>
<keyword evidence="9" id="KW-0735">Signal-anchor</keyword>
<protein>
    <recommendedName>
        <fullName evidence="17">Probable beta-glucosidase E</fullName>
        <ecNumber evidence="5">3.2.1.21</ecNumber>
    </recommendedName>
    <alternativeName>
        <fullName evidence="18">Beta-D-glucoside glucohydrolase E</fullName>
    </alternativeName>
    <alternativeName>
        <fullName evidence="19">Cellobiase E</fullName>
    </alternativeName>
    <alternativeName>
        <fullName evidence="20">Gentiobiase E</fullName>
    </alternativeName>
</protein>
<comment type="function">
    <text evidence="16">Beta-glucosidases are one of a number of cellulolytic enzymes involved in the degradation of cellulosic biomass. Catalyzes the last step releasing glucose from the inhibitory cellobiose.</text>
</comment>
<evidence type="ECO:0000256" key="2">
    <source>
        <dbReference type="ARBA" id="ARBA00004401"/>
    </source>
</evidence>
<keyword evidence="25" id="KW-1185">Reference proteome</keyword>
<proteinExistence type="inferred from homology"/>
<dbReference type="Pfam" id="PF00933">
    <property type="entry name" value="Glyco_hydro_3"/>
    <property type="match status" value="1"/>
</dbReference>
<evidence type="ECO:0000256" key="15">
    <source>
        <dbReference type="ARBA" id="ARBA00023326"/>
    </source>
</evidence>
<evidence type="ECO:0000256" key="19">
    <source>
        <dbReference type="ARBA" id="ARBA00041599"/>
    </source>
</evidence>
<dbReference type="InterPro" id="IPR002772">
    <property type="entry name" value="Glyco_hydro_3_C"/>
</dbReference>
<dbReference type="Pfam" id="PF01915">
    <property type="entry name" value="Glyco_hydro_3_C"/>
    <property type="match status" value="2"/>
</dbReference>
<evidence type="ECO:0000256" key="7">
    <source>
        <dbReference type="ARBA" id="ARBA00022692"/>
    </source>
</evidence>
<evidence type="ECO:0000256" key="13">
    <source>
        <dbReference type="ARBA" id="ARBA00023277"/>
    </source>
</evidence>
<keyword evidence="10 22" id="KW-1133">Transmembrane helix</keyword>
<evidence type="ECO:0000256" key="3">
    <source>
        <dbReference type="ARBA" id="ARBA00004987"/>
    </source>
</evidence>
<dbReference type="SUPFAM" id="SSF52279">
    <property type="entry name" value="Beta-D-glucan exohydrolase, C-terminal domain"/>
    <property type="match status" value="1"/>
</dbReference>
<feature type="transmembrane region" description="Helical" evidence="22">
    <location>
        <begin position="886"/>
        <end position="906"/>
    </location>
</feature>
<evidence type="ECO:0000313" key="25">
    <source>
        <dbReference type="Proteomes" id="UP000308199"/>
    </source>
</evidence>
<evidence type="ECO:0000256" key="16">
    <source>
        <dbReference type="ARBA" id="ARBA00024983"/>
    </source>
</evidence>
<evidence type="ECO:0000256" key="1">
    <source>
        <dbReference type="ARBA" id="ARBA00000448"/>
    </source>
</evidence>
<comment type="caution">
    <text evidence="24">The sequence shown here is derived from an EMBL/GenBank/DDBJ whole genome shotgun (WGS) entry which is preliminary data.</text>
</comment>
<dbReference type="Gene3D" id="3.40.50.1700">
    <property type="entry name" value="Glycoside hydrolase family 3 C-terminal domain"/>
    <property type="match status" value="2"/>
</dbReference>
<dbReference type="InterPro" id="IPR026891">
    <property type="entry name" value="Fn3-like"/>
</dbReference>
<dbReference type="SUPFAM" id="SSF51445">
    <property type="entry name" value="(Trans)glycosidases"/>
    <property type="match status" value="1"/>
</dbReference>
<evidence type="ECO:0000256" key="10">
    <source>
        <dbReference type="ARBA" id="ARBA00022989"/>
    </source>
</evidence>
<accession>A0A4S4KYV0</accession>
<keyword evidence="8" id="KW-0378">Hydrolase</keyword>
<evidence type="ECO:0000256" key="20">
    <source>
        <dbReference type="ARBA" id="ARBA00041811"/>
    </source>
</evidence>
<feature type="region of interest" description="Disordered" evidence="21">
    <location>
        <begin position="32"/>
        <end position="54"/>
    </location>
</feature>
<keyword evidence="11 22" id="KW-0472">Membrane</keyword>
<evidence type="ECO:0000256" key="5">
    <source>
        <dbReference type="ARBA" id="ARBA00012744"/>
    </source>
</evidence>
<dbReference type="EC" id="3.2.1.21" evidence="5"/>
<evidence type="ECO:0000256" key="9">
    <source>
        <dbReference type="ARBA" id="ARBA00022968"/>
    </source>
</evidence>
<dbReference type="FunFam" id="3.20.20.300:FF:000002">
    <property type="entry name" value="Probable beta-glucosidase"/>
    <property type="match status" value="1"/>
</dbReference>
<dbReference type="InterPro" id="IPR001764">
    <property type="entry name" value="Glyco_hydro_3_N"/>
</dbReference>
<feature type="domain" description="Fibronectin type III-like" evidence="23">
    <location>
        <begin position="829"/>
        <end position="909"/>
    </location>
</feature>
<comment type="subcellular location">
    <subcellularLocation>
        <location evidence="2">Cell membrane</location>
        <topology evidence="2">Single-pass type II membrane protein</topology>
    </subcellularLocation>
</comment>
<dbReference type="PANTHER" id="PTHR42715:SF20">
    <property type="entry name" value="BETA-GLUCOSIDASE E-RELATED"/>
    <property type="match status" value="1"/>
</dbReference>
<feature type="transmembrane region" description="Helical" evidence="22">
    <location>
        <begin position="68"/>
        <end position="90"/>
    </location>
</feature>
<keyword evidence="15" id="KW-0624">Polysaccharide degradation</keyword>
<organism evidence="24 25">
    <name type="scientific">Phellinidium pouzarii</name>
    <dbReference type="NCBI Taxonomy" id="167371"/>
    <lineage>
        <taxon>Eukaryota</taxon>
        <taxon>Fungi</taxon>
        <taxon>Dikarya</taxon>
        <taxon>Basidiomycota</taxon>
        <taxon>Agaricomycotina</taxon>
        <taxon>Agaricomycetes</taxon>
        <taxon>Hymenochaetales</taxon>
        <taxon>Hymenochaetaceae</taxon>
        <taxon>Phellinidium</taxon>
    </lineage>
</organism>
<feature type="transmembrane region" description="Helical" evidence="22">
    <location>
        <begin position="918"/>
        <end position="938"/>
    </location>
</feature>
<dbReference type="EMBL" id="SGPK01000382">
    <property type="protein sequence ID" value="THH04054.1"/>
    <property type="molecule type" value="Genomic_DNA"/>
</dbReference>
<evidence type="ECO:0000256" key="18">
    <source>
        <dbReference type="ARBA" id="ARBA00041269"/>
    </source>
</evidence>
<reference evidence="24 25" key="1">
    <citation type="submission" date="2019-02" db="EMBL/GenBank/DDBJ databases">
        <title>Genome sequencing of the rare red list fungi Phellinidium pouzarii.</title>
        <authorList>
            <person name="Buettner E."/>
            <person name="Kellner H."/>
        </authorList>
    </citation>
    <scope>NUCLEOTIDE SEQUENCE [LARGE SCALE GENOMIC DNA]</scope>
    <source>
        <strain evidence="24 25">DSM 108285</strain>
    </source>
</reference>
<dbReference type="GO" id="GO:0008422">
    <property type="term" value="F:beta-glucosidase activity"/>
    <property type="evidence" value="ECO:0007669"/>
    <property type="project" value="UniProtKB-EC"/>
</dbReference>
<feature type="non-terminal residue" evidence="24">
    <location>
        <position position="1277"/>
    </location>
</feature>
<dbReference type="PRINTS" id="PR00133">
    <property type="entry name" value="GLHYDRLASE3"/>
</dbReference>
<dbReference type="InterPro" id="IPR013783">
    <property type="entry name" value="Ig-like_fold"/>
</dbReference>
<keyword evidence="13" id="KW-0119">Carbohydrate metabolism</keyword>
<evidence type="ECO:0000256" key="8">
    <source>
        <dbReference type="ARBA" id="ARBA00022801"/>
    </source>
</evidence>
<evidence type="ECO:0000256" key="6">
    <source>
        <dbReference type="ARBA" id="ARBA00022475"/>
    </source>
</evidence>
<dbReference type="InterPro" id="IPR036962">
    <property type="entry name" value="Glyco_hydro_3_N_sf"/>
</dbReference>
<dbReference type="InterPro" id="IPR036881">
    <property type="entry name" value="Glyco_hydro_3_C_sf"/>
</dbReference>
<dbReference type="OrthoDB" id="416222at2759"/>
<dbReference type="InterPro" id="IPR050288">
    <property type="entry name" value="Cellulose_deg_GH3"/>
</dbReference>
<evidence type="ECO:0000256" key="14">
    <source>
        <dbReference type="ARBA" id="ARBA00023295"/>
    </source>
</evidence>
<dbReference type="PANTHER" id="PTHR42715">
    <property type="entry name" value="BETA-GLUCOSIDASE"/>
    <property type="match status" value="1"/>
</dbReference>
<evidence type="ECO:0000256" key="17">
    <source>
        <dbReference type="ARBA" id="ARBA00039576"/>
    </source>
</evidence>
<dbReference type="GO" id="GO:0009251">
    <property type="term" value="P:glucan catabolic process"/>
    <property type="evidence" value="ECO:0007669"/>
    <property type="project" value="TreeGrafter"/>
</dbReference>
<feature type="region of interest" description="Disordered" evidence="21">
    <location>
        <begin position="998"/>
        <end position="1029"/>
    </location>
</feature>